<gene>
    <name evidence="2" type="ORF">BN890_44770</name>
</gene>
<reference evidence="2 3" key="1">
    <citation type="submission" date="2013-12" db="EMBL/GenBank/DDBJ databases">
        <title>Improved hybrid genome assemblies of Bacteroides xylanisolvens SD CC 1b and Bacteroides xylanisolvens SD CC 2a using Illumina and 454 Sequencing.</title>
        <authorList>
            <person name="Ramaraj T."/>
            <person name="Sundararajan A."/>
            <person name="Mudge J."/>
            <person name="Schilkey F.D."/>
            <person name="Delvecchio V."/>
            <person name="Donlon M."/>
            <person name="Ziemer C."/>
        </authorList>
    </citation>
    <scope>NUCLEOTIDE SEQUENCE [LARGE SCALE GENOMIC DNA]</scope>
</reference>
<protein>
    <submittedName>
        <fullName evidence="2">Uncharacterized protein</fullName>
    </submittedName>
</protein>
<organism evidence="2 3">
    <name type="scientific">Bacteroides xylanisolvens SD CC 1b</name>
    <dbReference type="NCBI Taxonomy" id="702447"/>
    <lineage>
        <taxon>Bacteria</taxon>
        <taxon>Pseudomonadati</taxon>
        <taxon>Bacteroidota</taxon>
        <taxon>Bacteroidia</taxon>
        <taxon>Bacteroidales</taxon>
        <taxon>Bacteroidaceae</taxon>
        <taxon>Bacteroides</taxon>
    </lineage>
</organism>
<accession>W6PAU7</accession>
<evidence type="ECO:0000313" key="2">
    <source>
        <dbReference type="EMBL" id="CDM06859.1"/>
    </source>
</evidence>
<comment type="caution">
    <text evidence="2">The sequence shown here is derived from an EMBL/GenBank/DDBJ whole genome shotgun (WGS) entry which is preliminary data.</text>
</comment>
<dbReference type="AlphaFoldDB" id="W6PAU7"/>
<dbReference type="EMBL" id="CBXG010000049">
    <property type="protein sequence ID" value="CDM06859.1"/>
    <property type="molecule type" value="Genomic_DNA"/>
</dbReference>
<name>W6PAU7_9BACE</name>
<evidence type="ECO:0000313" key="3">
    <source>
        <dbReference type="Proteomes" id="UP000019380"/>
    </source>
</evidence>
<sequence length="49" mass="6304">MLWIYFHLWVCVLKYVSKRYKWKFGIKYATYCFFYLNIIYIFVAKIKQY</sequence>
<feature type="transmembrane region" description="Helical" evidence="1">
    <location>
        <begin position="28"/>
        <end position="46"/>
    </location>
</feature>
<keyword evidence="1" id="KW-0812">Transmembrane</keyword>
<dbReference type="Proteomes" id="UP000019380">
    <property type="component" value="Unassembled WGS sequence"/>
</dbReference>
<keyword evidence="1" id="KW-1133">Transmembrane helix</keyword>
<keyword evidence="1" id="KW-0472">Membrane</keyword>
<evidence type="ECO:0000256" key="1">
    <source>
        <dbReference type="SAM" id="Phobius"/>
    </source>
</evidence>
<proteinExistence type="predicted"/>